<evidence type="ECO:0000313" key="5">
    <source>
        <dbReference type="Proteomes" id="UP000296079"/>
    </source>
</evidence>
<dbReference type="Pfam" id="PF03797">
    <property type="entry name" value="Autotransporter"/>
    <property type="match status" value="1"/>
</dbReference>
<dbReference type="InterPro" id="IPR051551">
    <property type="entry name" value="Autotransporter_adhesion"/>
</dbReference>
<sequence length="285" mass="31757">MPPGAATPVQDKPRSGWLRAVGKWEGSRSKDGNFRTRTDSFLLHGGAELARWRVASETDRLHVGVTGSYGNASTDADAAGNPTRARGKVEGWAAGVYGAWYQNDENKLGAYVDAWFQYGWFTNRVEGDQLPTVRYHAQGLGLSGEVGYAIPLPRDWVIEPQAQLIYVNYSEDDIAEPNGTRVSGADSSGIIARLGVRTHRTFVREDGRKLQPYATVNWWYSDTDTNISFNQLPIGGLYPHNRFELKLGLNADLGKRWTGWTNVSGSWGQQSFYQYALRAGVKYTW</sequence>
<dbReference type="PANTHER" id="PTHR35037">
    <property type="entry name" value="C-TERMINAL REGION OF AIDA-LIKE PROTEIN"/>
    <property type="match status" value="1"/>
</dbReference>
<dbReference type="AlphaFoldDB" id="Q0KB95"/>
<dbReference type="EMBL" id="CP039287">
    <property type="protein sequence ID" value="QCC00598.1"/>
    <property type="molecule type" value="Genomic_DNA"/>
</dbReference>
<dbReference type="InterPro" id="IPR006315">
    <property type="entry name" value="OM_autotransptr_brl_dom"/>
</dbReference>
<dbReference type="PRINTS" id="PR01484">
    <property type="entry name" value="PRTACTNFAMLY"/>
</dbReference>
<dbReference type="SMART" id="SM00869">
    <property type="entry name" value="Autotransporter"/>
    <property type="match status" value="1"/>
</dbReference>
<dbReference type="InterPro" id="IPR005546">
    <property type="entry name" value="Autotransporte_beta"/>
</dbReference>
<evidence type="ECO:0000259" key="1">
    <source>
        <dbReference type="PROSITE" id="PS51208"/>
    </source>
</evidence>
<dbReference type="GO" id="GO:0019867">
    <property type="term" value="C:outer membrane"/>
    <property type="evidence" value="ECO:0007669"/>
    <property type="project" value="InterPro"/>
</dbReference>
<dbReference type="EMBL" id="AM260479">
    <property type="protein sequence ID" value="CAJ92726.1"/>
    <property type="molecule type" value="Genomic_DNA"/>
</dbReference>
<organism evidence="2 4">
    <name type="scientific">Cupriavidus necator (strain ATCC 17699 / DSM 428 / KCTC 22496 / NCIMB 10442 / H16 / Stanier 337)</name>
    <name type="common">Ralstonia eutropha</name>
    <dbReference type="NCBI Taxonomy" id="381666"/>
    <lineage>
        <taxon>Bacteria</taxon>
        <taxon>Pseudomonadati</taxon>
        <taxon>Pseudomonadota</taxon>
        <taxon>Betaproteobacteria</taxon>
        <taxon>Burkholderiales</taxon>
        <taxon>Burkholderiaceae</taxon>
        <taxon>Cupriavidus</taxon>
    </lineage>
</organism>
<dbReference type="KEGG" id="reh:H16_A1594"/>
<reference evidence="2 4" key="1">
    <citation type="journal article" date="2006" name="Nat. Biotechnol.">
        <title>Genome sequence of the bioplastic-producing 'Knallgas' bacterium Ralstonia eutropha H16.</title>
        <authorList>
            <person name="Pohlmann A."/>
            <person name="Fricke W.F."/>
            <person name="Reinecke F."/>
            <person name="Kusian B."/>
            <person name="Liesegang H."/>
            <person name="Cramm R."/>
            <person name="Eitinger T."/>
            <person name="Ewering C."/>
            <person name="Potter M."/>
            <person name="Schwartz E."/>
            <person name="Strittmatter A."/>
            <person name="Voss I."/>
            <person name="Gottschalk G."/>
            <person name="Steinbuechel A."/>
            <person name="Friedrich B."/>
            <person name="Bowien B."/>
        </authorList>
    </citation>
    <scope>NUCLEOTIDE SEQUENCE [LARGE SCALE GENOMIC DNA]</scope>
    <source>
        <strain evidence="4">ATCC 17699 / DSM 428 / KCTC 22496 / NCIMB 10442 / H16 / Stanier 337</strain>
        <strain evidence="2">H16</strain>
    </source>
</reference>
<proteinExistence type="predicted"/>
<accession>Q0KB95</accession>
<dbReference type="InterPro" id="IPR036709">
    <property type="entry name" value="Autotransporte_beta_dom_sf"/>
</dbReference>
<evidence type="ECO:0000313" key="4">
    <source>
        <dbReference type="Proteomes" id="UP000008210"/>
    </source>
</evidence>
<feature type="domain" description="Autotransporter" evidence="1">
    <location>
        <begin position="9"/>
        <end position="285"/>
    </location>
</feature>
<dbReference type="Proteomes" id="UP000296079">
    <property type="component" value="Chromosome 1"/>
</dbReference>
<evidence type="ECO:0000313" key="2">
    <source>
        <dbReference type="EMBL" id="CAJ92726.1"/>
    </source>
</evidence>
<dbReference type="InterPro" id="IPR003991">
    <property type="entry name" value="Pertactin_virulence_factor"/>
</dbReference>
<dbReference type="PANTHER" id="PTHR35037:SF3">
    <property type="entry name" value="C-TERMINAL REGION OF AIDA-LIKE PROTEIN"/>
    <property type="match status" value="1"/>
</dbReference>
<protein>
    <submittedName>
        <fullName evidence="2">Autoexporter, AT family porin</fullName>
    </submittedName>
    <submittedName>
        <fullName evidence="3">Autotransporter outer membrane beta-barrel domain-containing protein</fullName>
    </submittedName>
</protein>
<dbReference type="eggNOG" id="COG3468">
    <property type="taxonomic scope" value="Bacteria"/>
</dbReference>
<reference evidence="3 5" key="2">
    <citation type="submission" date="2019-04" db="EMBL/GenBank/DDBJ databases">
        <title>Long-read de novo sequencing of Cupriavidus necator H16.</title>
        <authorList>
            <person name="Little G.T."/>
            <person name="Ehsaan M."/>
            <person name="Arenas-Lopez C."/>
            <person name="Jawed K."/>
            <person name="Winzer K."/>
            <person name="Kovacs K."/>
            <person name="Malys N."/>
            <person name="Minton N.P."/>
        </authorList>
    </citation>
    <scope>NUCLEOTIDE SEQUENCE [LARGE SCALE GENOMIC DNA]</scope>
    <source>
        <strain evidence="3 5">H16</strain>
    </source>
</reference>
<dbReference type="SUPFAM" id="SSF103515">
    <property type="entry name" value="Autotransporter"/>
    <property type="match status" value="1"/>
</dbReference>
<dbReference type="HOGENOM" id="CLU_002551_5_1_4"/>
<gene>
    <name evidence="2" type="ordered locus">H16_A1594</name>
    <name evidence="3" type="ORF">E6A55_08045</name>
</gene>
<dbReference type="STRING" id="381666.H16_A1594"/>
<dbReference type="NCBIfam" id="TIGR01414">
    <property type="entry name" value="autotrans_barl"/>
    <property type="match status" value="1"/>
</dbReference>
<name>Q0KB95_CUPNH</name>
<dbReference type="PROSITE" id="PS51208">
    <property type="entry name" value="AUTOTRANSPORTER"/>
    <property type="match status" value="1"/>
</dbReference>
<dbReference type="Proteomes" id="UP000008210">
    <property type="component" value="Chromosome 1"/>
</dbReference>
<dbReference type="Gene3D" id="2.40.128.130">
    <property type="entry name" value="Autotransporter beta-domain"/>
    <property type="match status" value="1"/>
</dbReference>
<dbReference type="OrthoDB" id="8613300at2"/>
<keyword evidence="4" id="KW-1185">Reference proteome</keyword>
<evidence type="ECO:0000313" key="3">
    <source>
        <dbReference type="EMBL" id="QCC00598.1"/>
    </source>
</evidence>